<evidence type="ECO:0000256" key="1">
    <source>
        <dbReference type="ARBA" id="ARBA00022603"/>
    </source>
</evidence>
<dbReference type="Pfam" id="PF13649">
    <property type="entry name" value="Methyltransf_25"/>
    <property type="match status" value="1"/>
</dbReference>
<sequence length="246" mass="28376">MPKKDVDYNSIGDRYELFMNNRPQREIDVRTILNLVGDVRGKSVLDLACGYGYFGRELRNHGASKAVGVDISETMVGLARAKSKQYGDDLEFHVRNVCNMESFGQFDIVIAAWLLNYSESIEDLEKMFQAVANNLKPSGKFIAYTVSPDYRLAVSNCDIYGINILSEEPWKDGIRYQAEFLTTPPSPFTFYRWSHEDYERAIQKAGFNRFEWQKPELLESDIKRFPEGFWDDLQQNGLNIGLTCRF</sequence>
<dbReference type="HOGENOM" id="CLU_049749_3_2_6"/>
<dbReference type="PANTHER" id="PTHR43861">
    <property type="entry name" value="TRANS-ACONITATE 2-METHYLTRANSFERASE-RELATED"/>
    <property type="match status" value="1"/>
</dbReference>
<proteinExistence type="predicted"/>
<dbReference type="PANTHER" id="PTHR43861:SF1">
    <property type="entry name" value="TRANS-ACONITATE 2-METHYLTRANSFERASE"/>
    <property type="match status" value="1"/>
</dbReference>
<protein>
    <submittedName>
        <fullName evidence="4">ToxA protein</fullName>
    </submittedName>
</protein>
<accession>A0A077N467</accession>
<name>A0A077N467_XENBV</name>
<dbReference type="GO" id="GO:0032259">
    <property type="term" value="P:methylation"/>
    <property type="evidence" value="ECO:0007669"/>
    <property type="project" value="UniProtKB-KW"/>
</dbReference>
<dbReference type="CDD" id="cd02440">
    <property type="entry name" value="AdoMet_MTases"/>
    <property type="match status" value="1"/>
</dbReference>
<dbReference type="Gene3D" id="3.40.50.150">
    <property type="entry name" value="Vaccinia Virus protein VP39"/>
    <property type="match status" value="1"/>
</dbReference>
<dbReference type="InterPro" id="IPR041698">
    <property type="entry name" value="Methyltransf_25"/>
</dbReference>
<dbReference type="EMBL" id="CBSW010000160">
    <property type="protein sequence ID" value="CDG96971.1"/>
    <property type="molecule type" value="Genomic_DNA"/>
</dbReference>
<organism evidence="4">
    <name type="scientific">Xenorhabdus bovienii str. puntauvense</name>
    <dbReference type="NCBI Taxonomy" id="1398201"/>
    <lineage>
        <taxon>Bacteria</taxon>
        <taxon>Pseudomonadati</taxon>
        <taxon>Pseudomonadota</taxon>
        <taxon>Gammaproteobacteria</taxon>
        <taxon>Enterobacterales</taxon>
        <taxon>Morganellaceae</taxon>
        <taxon>Xenorhabdus</taxon>
    </lineage>
</organism>
<dbReference type="GO" id="GO:0008168">
    <property type="term" value="F:methyltransferase activity"/>
    <property type="evidence" value="ECO:0007669"/>
    <property type="project" value="UniProtKB-KW"/>
</dbReference>
<evidence type="ECO:0000259" key="3">
    <source>
        <dbReference type="Pfam" id="PF13649"/>
    </source>
</evidence>
<reference evidence="4" key="1">
    <citation type="submission" date="2013-07" db="EMBL/GenBank/DDBJ databases">
        <title>Sub-species coevolution in mutualistic symbiosis.</title>
        <authorList>
            <person name="Murfin K."/>
            <person name="Klassen J."/>
            <person name="Lee M."/>
            <person name="Forst S."/>
            <person name="Stock P."/>
            <person name="Goodrich-Blair H."/>
        </authorList>
    </citation>
    <scope>NUCLEOTIDE SEQUENCE [LARGE SCALE GENOMIC DNA]</scope>
    <source>
        <strain evidence="4">Puntauvense</strain>
    </source>
</reference>
<feature type="domain" description="Methyltransferase" evidence="3">
    <location>
        <begin position="44"/>
        <end position="139"/>
    </location>
</feature>
<dbReference type="AlphaFoldDB" id="A0A077N467"/>
<dbReference type="SUPFAM" id="SSF53335">
    <property type="entry name" value="S-adenosyl-L-methionine-dependent methyltransferases"/>
    <property type="match status" value="1"/>
</dbReference>
<comment type="caution">
    <text evidence="4">The sequence shown here is derived from an EMBL/GenBank/DDBJ whole genome shotgun (WGS) entry which is preliminary data.</text>
</comment>
<keyword evidence="2" id="KW-0808">Transferase</keyword>
<keyword evidence="1" id="KW-0489">Methyltransferase</keyword>
<dbReference type="InterPro" id="IPR029063">
    <property type="entry name" value="SAM-dependent_MTases_sf"/>
</dbReference>
<dbReference type="Proteomes" id="UP000028511">
    <property type="component" value="Unassembled WGS sequence"/>
</dbReference>
<evidence type="ECO:0000313" key="4">
    <source>
        <dbReference type="EMBL" id="CDG96971.1"/>
    </source>
</evidence>
<evidence type="ECO:0000256" key="2">
    <source>
        <dbReference type="ARBA" id="ARBA00022679"/>
    </source>
</evidence>
<gene>
    <name evidence="4" type="ORF">XBP1_2420013</name>
</gene>